<comment type="catalytic activity">
    <reaction evidence="14 15">
        <text>ATP + H2O = ADP + phosphate + H(+)</text>
        <dbReference type="Rhea" id="RHEA:13065"/>
        <dbReference type="ChEBI" id="CHEBI:15377"/>
        <dbReference type="ChEBI" id="CHEBI:15378"/>
        <dbReference type="ChEBI" id="CHEBI:30616"/>
        <dbReference type="ChEBI" id="CHEBI:43474"/>
        <dbReference type="ChEBI" id="CHEBI:456216"/>
        <dbReference type="EC" id="5.6.2.4"/>
    </reaction>
</comment>
<comment type="caution">
    <text evidence="18">The sequence shown here is derived from an EMBL/GenBank/DDBJ whole genome shotgun (WGS) entry which is preliminary data.</text>
</comment>
<dbReference type="NCBIfam" id="NF008165">
    <property type="entry name" value="PRK10917.1-3"/>
    <property type="match status" value="1"/>
</dbReference>
<keyword evidence="3 15" id="KW-0547">Nucleotide-binding</keyword>
<reference evidence="19" key="1">
    <citation type="submission" date="2014-11" db="EMBL/GenBank/DDBJ databases">
        <title>Genome sequencing of Roseivirga sp. D-25.</title>
        <authorList>
            <person name="Selvaratnam C."/>
            <person name="Thevarajoo S."/>
            <person name="Goh K.M."/>
            <person name="Eee R."/>
            <person name="Chan K.-G."/>
            <person name="Chong C.S."/>
        </authorList>
    </citation>
    <scope>NUCLEOTIDE SEQUENCE [LARGE SCALE GENOMIC DNA]</scope>
    <source>
        <strain evidence="19">D-25</strain>
    </source>
</reference>
<gene>
    <name evidence="18" type="ORF">OB69_00210</name>
</gene>
<dbReference type="PANTHER" id="PTHR47964:SF1">
    <property type="entry name" value="ATP-DEPENDENT DNA HELICASE HOMOLOG RECG, CHLOROPLASTIC"/>
    <property type="match status" value="1"/>
</dbReference>
<dbReference type="SUPFAM" id="SSF52540">
    <property type="entry name" value="P-loop containing nucleoside triphosphate hydrolases"/>
    <property type="match status" value="2"/>
</dbReference>
<dbReference type="SMART" id="SM00487">
    <property type="entry name" value="DEXDc"/>
    <property type="match status" value="1"/>
</dbReference>
<dbReference type="Pfam" id="PF17191">
    <property type="entry name" value="RecG_wedge"/>
    <property type="match status" value="1"/>
</dbReference>
<dbReference type="GO" id="GO:0016887">
    <property type="term" value="F:ATP hydrolysis activity"/>
    <property type="evidence" value="ECO:0007669"/>
    <property type="project" value="RHEA"/>
</dbReference>
<keyword evidence="5 15" id="KW-0378">Hydrolase</keyword>
<evidence type="ECO:0000256" key="15">
    <source>
        <dbReference type="RuleBase" id="RU363016"/>
    </source>
</evidence>
<dbReference type="PROSITE" id="PS51194">
    <property type="entry name" value="HELICASE_CTER"/>
    <property type="match status" value="1"/>
</dbReference>
<keyword evidence="11" id="KW-0413">Isomerase</keyword>
<dbReference type="EMBL" id="JSVA01000001">
    <property type="protein sequence ID" value="KOF04526.1"/>
    <property type="molecule type" value="Genomic_DNA"/>
</dbReference>
<comment type="function">
    <text evidence="15">Plays a critical role in recombination and DNA repair. Helps process Holliday junction intermediates to mature products by catalyzing branch migration. Has replication fork regression activity, unwinds stalled or blocked replication forks to make a HJ that can be resolved. Has a DNA unwinding activity characteristic of a DNA helicase with 3'-5' polarity.</text>
</comment>
<evidence type="ECO:0000313" key="18">
    <source>
        <dbReference type="EMBL" id="KOF04526.1"/>
    </source>
</evidence>
<evidence type="ECO:0000256" key="11">
    <source>
        <dbReference type="ARBA" id="ARBA00023235"/>
    </source>
</evidence>
<dbReference type="InterPro" id="IPR014001">
    <property type="entry name" value="Helicase_ATP-bd"/>
</dbReference>
<evidence type="ECO:0000256" key="8">
    <source>
        <dbReference type="ARBA" id="ARBA00023125"/>
    </source>
</evidence>
<evidence type="ECO:0000256" key="2">
    <source>
        <dbReference type="ARBA" id="ARBA00017846"/>
    </source>
</evidence>
<dbReference type="SUPFAM" id="SSF50249">
    <property type="entry name" value="Nucleic acid-binding proteins"/>
    <property type="match status" value="1"/>
</dbReference>
<dbReference type="GO" id="GO:0005524">
    <property type="term" value="F:ATP binding"/>
    <property type="evidence" value="ECO:0007669"/>
    <property type="project" value="UniProtKB-KW"/>
</dbReference>
<dbReference type="InterPro" id="IPR033454">
    <property type="entry name" value="RecG_wedge"/>
</dbReference>
<dbReference type="Gene3D" id="3.40.50.300">
    <property type="entry name" value="P-loop containing nucleotide triphosphate hydrolases"/>
    <property type="match status" value="2"/>
</dbReference>
<evidence type="ECO:0000256" key="7">
    <source>
        <dbReference type="ARBA" id="ARBA00022840"/>
    </source>
</evidence>
<dbReference type="RefSeq" id="WP_053221672.1">
    <property type="nucleotide sequence ID" value="NZ_JSVA01000001.1"/>
</dbReference>
<proteinExistence type="inferred from homology"/>
<keyword evidence="7 15" id="KW-0067">ATP-binding</keyword>
<evidence type="ECO:0000256" key="5">
    <source>
        <dbReference type="ARBA" id="ARBA00022801"/>
    </source>
</evidence>
<dbReference type="InterPro" id="IPR004609">
    <property type="entry name" value="ATP-dep_DNA_helicase_RecG"/>
</dbReference>
<dbReference type="Pfam" id="PF00271">
    <property type="entry name" value="Helicase_C"/>
    <property type="match status" value="1"/>
</dbReference>
<evidence type="ECO:0000256" key="1">
    <source>
        <dbReference type="ARBA" id="ARBA00007504"/>
    </source>
</evidence>
<dbReference type="InterPro" id="IPR027417">
    <property type="entry name" value="P-loop_NTPase"/>
</dbReference>
<dbReference type="Pfam" id="PF19833">
    <property type="entry name" value="RecG_dom3_C"/>
    <property type="match status" value="1"/>
</dbReference>
<keyword evidence="19" id="KW-1185">Reference proteome</keyword>
<dbReference type="InterPro" id="IPR001650">
    <property type="entry name" value="Helicase_C-like"/>
</dbReference>
<dbReference type="InterPro" id="IPR012340">
    <property type="entry name" value="NA-bd_OB-fold"/>
</dbReference>
<dbReference type="SMART" id="SM00490">
    <property type="entry name" value="HELICc"/>
    <property type="match status" value="1"/>
</dbReference>
<dbReference type="PANTHER" id="PTHR47964">
    <property type="entry name" value="ATP-DEPENDENT DNA HELICASE HOMOLOG RECG, CHLOROPLASTIC"/>
    <property type="match status" value="1"/>
</dbReference>
<feature type="domain" description="Helicase ATP-binding" evidence="16">
    <location>
        <begin position="282"/>
        <end position="445"/>
    </location>
</feature>
<comment type="catalytic activity">
    <reaction evidence="12 15">
        <text>Couples ATP hydrolysis with the unwinding of duplex DNA by translocating in the 3'-5' direction.</text>
        <dbReference type="EC" id="5.6.2.4"/>
    </reaction>
</comment>
<name>A0A0L8AQK6_9BACT</name>
<keyword evidence="9 15" id="KW-0233">DNA recombination</keyword>
<dbReference type="AlphaFoldDB" id="A0A0L8AQK6"/>
<evidence type="ECO:0000256" key="10">
    <source>
        <dbReference type="ARBA" id="ARBA00023204"/>
    </source>
</evidence>
<keyword evidence="8" id="KW-0238">DNA-binding</keyword>
<dbReference type="Pfam" id="PF00270">
    <property type="entry name" value="DEAD"/>
    <property type="match status" value="1"/>
</dbReference>
<evidence type="ECO:0000256" key="6">
    <source>
        <dbReference type="ARBA" id="ARBA00022806"/>
    </source>
</evidence>
<evidence type="ECO:0000256" key="4">
    <source>
        <dbReference type="ARBA" id="ARBA00022763"/>
    </source>
</evidence>
<accession>A0A0L8AQK6</accession>
<evidence type="ECO:0000256" key="13">
    <source>
        <dbReference type="ARBA" id="ARBA00034808"/>
    </source>
</evidence>
<evidence type="ECO:0000313" key="19">
    <source>
        <dbReference type="Proteomes" id="UP000036908"/>
    </source>
</evidence>
<feature type="domain" description="Helicase C-terminal" evidence="17">
    <location>
        <begin position="464"/>
        <end position="629"/>
    </location>
</feature>
<dbReference type="InterPro" id="IPR047112">
    <property type="entry name" value="RecG/Mfd"/>
</dbReference>
<dbReference type="InterPro" id="IPR011545">
    <property type="entry name" value="DEAD/DEAH_box_helicase_dom"/>
</dbReference>
<dbReference type="OrthoDB" id="9804325at2"/>
<sequence>MPSFFETRIEFIKGVGPQKAALIGAEIGLFTYGDLIQYYPFRYEDRTKFYPIEEVHGDMPFVQIKGKIRRIETVGEMRKKRLVAHFEDGTGTLELVWFKGIQFIAKKIQLGVEYVVFGKPATFGRKVSIAHPELEVLTTQNEKASFLQPVYHTSEKMKAKYLDSKAISKMVRQVMILSEPHIHETLPQELVARYGMIEKKLALWHIHFPGNEELLKKAQFRLKFEELFFIQLRLLKLKLTRTEKYRGAVFSDSSLLTDFYNNHLPFDLTNAQKRVIKEIYFDMKSGKQMNRLLQGDVGSGKTIVAFICMLLVVGSGAQASIMAPTEILADQHFQGLKPFADALGIGIAKLTGSSKKSERKVIHAGLLDGSISILVGTHALLEDVVQFKNLGLAIIDEQHRFGVAQRAKLWGKNERFHPHVLVMTATPIPRTLAMTLYGDLEVSIIDELPAGRKPIKTLHEYDAKRLQVFGFMKEEIKKGRQIYVVYPLIEESAKLDLKDLDDGYESIRRAFPDQHISIVHGKMKPQDKDFEMQRFIKHETQIMVATTVIEVGVNVPNASVMVIENAERFGLAQLHQLRGRVGRGAEQSYCILMTEYKLSKEARTRLETMVRTNNGFEIADVDLQLRGPGDITGTQQSGVLDLLIADIAKDGQILQAARNAASDILETDPNLEKEENRNILRHIKSLRKAVVNWGRIS</sequence>
<keyword evidence="6 15" id="KW-0347">Helicase</keyword>
<organism evidence="18 19">
    <name type="scientific">Roseivirga seohaensis subsp. aquiponti</name>
    <dbReference type="NCBI Taxonomy" id="1566026"/>
    <lineage>
        <taxon>Bacteria</taxon>
        <taxon>Pseudomonadati</taxon>
        <taxon>Bacteroidota</taxon>
        <taxon>Cytophagia</taxon>
        <taxon>Cytophagales</taxon>
        <taxon>Roseivirgaceae</taxon>
        <taxon>Roseivirga</taxon>
    </lineage>
</organism>
<dbReference type="GO" id="GO:0006310">
    <property type="term" value="P:DNA recombination"/>
    <property type="evidence" value="ECO:0007669"/>
    <property type="project" value="UniProtKB-UniRule"/>
</dbReference>
<dbReference type="CDD" id="cd04488">
    <property type="entry name" value="RecG_wedge_OBF"/>
    <property type="match status" value="1"/>
</dbReference>
<evidence type="ECO:0000256" key="9">
    <source>
        <dbReference type="ARBA" id="ARBA00023172"/>
    </source>
</evidence>
<dbReference type="GO" id="GO:0043138">
    <property type="term" value="F:3'-5' DNA helicase activity"/>
    <property type="evidence" value="ECO:0007669"/>
    <property type="project" value="UniProtKB-EC"/>
</dbReference>
<dbReference type="CDD" id="cd17992">
    <property type="entry name" value="DEXHc_RecG"/>
    <property type="match status" value="1"/>
</dbReference>
<dbReference type="NCBIfam" id="TIGR00643">
    <property type="entry name" value="recG"/>
    <property type="match status" value="1"/>
</dbReference>
<keyword evidence="10 15" id="KW-0234">DNA repair</keyword>
<protein>
    <recommendedName>
        <fullName evidence="2 15">ATP-dependent DNA helicase RecG</fullName>
        <ecNumber evidence="13 15">5.6.2.4</ecNumber>
    </recommendedName>
</protein>
<evidence type="ECO:0000259" key="16">
    <source>
        <dbReference type="PROSITE" id="PS51192"/>
    </source>
</evidence>
<dbReference type="Gene3D" id="2.40.50.140">
    <property type="entry name" value="Nucleic acid-binding proteins"/>
    <property type="match status" value="1"/>
</dbReference>
<dbReference type="GO" id="GO:0006281">
    <property type="term" value="P:DNA repair"/>
    <property type="evidence" value="ECO:0007669"/>
    <property type="project" value="UniProtKB-UniRule"/>
</dbReference>
<dbReference type="PROSITE" id="PS51192">
    <property type="entry name" value="HELICASE_ATP_BIND_1"/>
    <property type="match status" value="1"/>
</dbReference>
<evidence type="ECO:0000256" key="12">
    <source>
        <dbReference type="ARBA" id="ARBA00034617"/>
    </source>
</evidence>
<comment type="similarity">
    <text evidence="1 15">Belongs to the helicase family. RecG subfamily.</text>
</comment>
<dbReference type="InterPro" id="IPR045562">
    <property type="entry name" value="RecG_dom3_C"/>
</dbReference>
<dbReference type="Proteomes" id="UP000036908">
    <property type="component" value="Unassembled WGS sequence"/>
</dbReference>
<evidence type="ECO:0000256" key="14">
    <source>
        <dbReference type="ARBA" id="ARBA00048988"/>
    </source>
</evidence>
<dbReference type="NCBIfam" id="NF008168">
    <property type="entry name" value="PRK10917.2-2"/>
    <property type="match status" value="1"/>
</dbReference>
<evidence type="ECO:0000256" key="3">
    <source>
        <dbReference type="ARBA" id="ARBA00022741"/>
    </source>
</evidence>
<keyword evidence="4 15" id="KW-0227">DNA damage</keyword>
<dbReference type="GO" id="GO:0003677">
    <property type="term" value="F:DNA binding"/>
    <property type="evidence" value="ECO:0007669"/>
    <property type="project" value="UniProtKB-KW"/>
</dbReference>
<dbReference type="PATRIC" id="fig|1566026.4.peg.44"/>
<evidence type="ECO:0000259" key="17">
    <source>
        <dbReference type="PROSITE" id="PS51194"/>
    </source>
</evidence>
<dbReference type="EC" id="5.6.2.4" evidence="13 15"/>